<keyword evidence="2" id="KW-1185">Reference proteome</keyword>
<proteinExistence type="predicted"/>
<sequence length="184" mass="20135">MYGPQISSPAVLKRNKLTAFPPPNFSAQQQYQPGCPSTLAFVCPCHIDLGHHHRTLGPARRSVAATGRPTSFQSPIPTSSICSHAQPSNNDQSPQHYHGARIENYICERQQRHASKLPARGCGSEAALRPFYFVLSARLGRLGGGVRRGFSLSHLFKGSGVGREWHPEPAKPFRAVKCGSMRLP</sequence>
<protein>
    <submittedName>
        <fullName evidence="1">Uncharacterized protein</fullName>
    </submittedName>
</protein>
<dbReference type="EMBL" id="MU005577">
    <property type="protein sequence ID" value="KAF2686245.1"/>
    <property type="molecule type" value="Genomic_DNA"/>
</dbReference>
<organism evidence="1 2">
    <name type="scientific">Lentithecium fluviatile CBS 122367</name>
    <dbReference type="NCBI Taxonomy" id="1168545"/>
    <lineage>
        <taxon>Eukaryota</taxon>
        <taxon>Fungi</taxon>
        <taxon>Dikarya</taxon>
        <taxon>Ascomycota</taxon>
        <taxon>Pezizomycotina</taxon>
        <taxon>Dothideomycetes</taxon>
        <taxon>Pleosporomycetidae</taxon>
        <taxon>Pleosporales</taxon>
        <taxon>Massarineae</taxon>
        <taxon>Lentitheciaceae</taxon>
        <taxon>Lentithecium</taxon>
    </lineage>
</organism>
<evidence type="ECO:0000313" key="1">
    <source>
        <dbReference type="EMBL" id="KAF2686245.1"/>
    </source>
</evidence>
<evidence type="ECO:0000313" key="2">
    <source>
        <dbReference type="Proteomes" id="UP000799291"/>
    </source>
</evidence>
<gene>
    <name evidence="1" type="ORF">K458DRAFT_209668</name>
</gene>
<dbReference type="AlphaFoldDB" id="A0A6G1J7N8"/>
<reference evidence="1" key="1">
    <citation type="journal article" date="2020" name="Stud. Mycol.">
        <title>101 Dothideomycetes genomes: a test case for predicting lifestyles and emergence of pathogens.</title>
        <authorList>
            <person name="Haridas S."/>
            <person name="Albert R."/>
            <person name="Binder M."/>
            <person name="Bloem J."/>
            <person name="Labutti K."/>
            <person name="Salamov A."/>
            <person name="Andreopoulos B."/>
            <person name="Baker S."/>
            <person name="Barry K."/>
            <person name="Bills G."/>
            <person name="Bluhm B."/>
            <person name="Cannon C."/>
            <person name="Castanera R."/>
            <person name="Culley D."/>
            <person name="Daum C."/>
            <person name="Ezra D."/>
            <person name="Gonzalez J."/>
            <person name="Henrissat B."/>
            <person name="Kuo A."/>
            <person name="Liang C."/>
            <person name="Lipzen A."/>
            <person name="Lutzoni F."/>
            <person name="Magnuson J."/>
            <person name="Mondo S."/>
            <person name="Nolan M."/>
            <person name="Ohm R."/>
            <person name="Pangilinan J."/>
            <person name="Park H.-J."/>
            <person name="Ramirez L."/>
            <person name="Alfaro M."/>
            <person name="Sun H."/>
            <person name="Tritt A."/>
            <person name="Yoshinaga Y."/>
            <person name="Zwiers L.-H."/>
            <person name="Turgeon B."/>
            <person name="Goodwin S."/>
            <person name="Spatafora J."/>
            <person name="Crous P."/>
            <person name="Grigoriev I."/>
        </authorList>
    </citation>
    <scope>NUCLEOTIDE SEQUENCE</scope>
    <source>
        <strain evidence="1">CBS 122367</strain>
    </source>
</reference>
<name>A0A6G1J7N8_9PLEO</name>
<dbReference type="Proteomes" id="UP000799291">
    <property type="component" value="Unassembled WGS sequence"/>
</dbReference>
<accession>A0A6G1J7N8</accession>